<gene>
    <name evidence="4" type="ORF">EQG49_00505</name>
</gene>
<organism evidence="4 5">
    <name type="scientific">Periweissella cryptocerci</name>
    <dbReference type="NCBI Taxonomy" id="2506420"/>
    <lineage>
        <taxon>Bacteria</taxon>
        <taxon>Bacillati</taxon>
        <taxon>Bacillota</taxon>
        <taxon>Bacilli</taxon>
        <taxon>Lactobacillales</taxon>
        <taxon>Lactobacillaceae</taxon>
        <taxon>Periweissella</taxon>
    </lineage>
</organism>
<dbReference type="InterPro" id="IPR021759">
    <property type="entry name" value="WxLIP_HBD"/>
</dbReference>
<keyword evidence="1" id="KW-0812">Transmembrane</keyword>
<dbReference type="AlphaFoldDB" id="A0A4V1AIC6"/>
<feature type="transmembrane region" description="Helical" evidence="1">
    <location>
        <begin position="328"/>
        <end position="348"/>
    </location>
</feature>
<name>A0A4V1AIC6_9LACO</name>
<dbReference type="Pfam" id="PF06030">
    <property type="entry name" value="WxLIP_PGBD"/>
    <property type="match status" value="1"/>
</dbReference>
<evidence type="ECO:0000313" key="4">
    <source>
        <dbReference type="EMBL" id="QBO35035.1"/>
    </source>
</evidence>
<dbReference type="Proteomes" id="UP000292886">
    <property type="component" value="Chromosome"/>
</dbReference>
<feature type="domain" description="WxL Interacting Protein peptidoglycan binding" evidence="2">
    <location>
        <begin position="53"/>
        <end position="172"/>
    </location>
</feature>
<evidence type="ECO:0000259" key="3">
    <source>
        <dbReference type="Pfam" id="PF11797"/>
    </source>
</evidence>
<evidence type="ECO:0000259" key="2">
    <source>
        <dbReference type="Pfam" id="PF06030"/>
    </source>
</evidence>
<proteinExistence type="predicted"/>
<evidence type="ECO:0000313" key="5">
    <source>
        <dbReference type="Proteomes" id="UP000292886"/>
    </source>
</evidence>
<feature type="domain" description="WxL Interacting Protein host binding" evidence="3">
    <location>
        <begin position="182"/>
        <end position="319"/>
    </location>
</feature>
<dbReference type="EMBL" id="CP037940">
    <property type="protein sequence ID" value="QBO35035.1"/>
    <property type="molecule type" value="Genomic_DNA"/>
</dbReference>
<dbReference type="Pfam" id="PF11797">
    <property type="entry name" value="WxLIP_HBD"/>
    <property type="match status" value="1"/>
</dbReference>
<dbReference type="OrthoDB" id="2365961at2"/>
<dbReference type="InterPro" id="IPR010317">
    <property type="entry name" value="WxLIP_PGBD"/>
</dbReference>
<dbReference type="KEGG" id="wei:EQG49_00505"/>
<keyword evidence="5" id="KW-1185">Reference proteome</keyword>
<sequence length="373" mass="41825">MKYWGLFIGSNYVHTLRRYTEMKKWFKLILFIGIFIGAIATSKPAVMASELPFAVKTILPSNQVNKLHTYFDLKVKPGQQQTLRVTLTNDTNRTVVVKPTIGLARTNSAGVVEYKNAKLSMAQNLKIRLDKILTTQSTITIPAKTDKVLNLQLKMPKTKFQGVLAGGITFEEVTKGKASNPTKGMSIVNKYAYVVGVVLREANTPVKSAVTLNKIAANQINYRNVISAQITNQSAKYLNQVKVQTKITKLNSPKVLYNGRLTAGQIAPNSVFDYPTPLNGQSLKPGKYSLDLVMKAGTEKWHFVREFTISGQTASKFNKSDVTIKRDYTQYFIIAGVLLLLIVIYLIYRRLKKQDKKYQAYIAKLEGNQENEA</sequence>
<reference evidence="5" key="1">
    <citation type="submission" date="2019-03" db="EMBL/GenBank/DDBJ databases">
        <title>Weissella sp. 26KH-42 Genome sequencing.</title>
        <authorList>
            <person name="Heo J."/>
            <person name="Kim S.-J."/>
            <person name="Kim J.-S."/>
            <person name="Hong S.-B."/>
            <person name="Kwon S.-W."/>
        </authorList>
    </citation>
    <scope>NUCLEOTIDE SEQUENCE [LARGE SCALE GENOMIC DNA]</scope>
    <source>
        <strain evidence="5">26KH-42</strain>
    </source>
</reference>
<keyword evidence="1" id="KW-1133">Transmembrane helix</keyword>
<accession>A0A4V1AIC6</accession>
<keyword evidence="1" id="KW-0472">Membrane</keyword>
<protein>
    <submittedName>
        <fullName evidence="4">DUF916 and DUF3324 domain-containing protein</fullName>
    </submittedName>
</protein>
<evidence type="ECO:0000256" key="1">
    <source>
        <dbReference type="SAM" id="Phobius"/>
    </source>
</evidence>